<dbReference type="AlphaFoldDB" id="A0A4U7B495"/>
<protein>
    <submittedName>
        <fullName evidence="1">Uncharacterized protein</fullName>
    </submittedName>
</protein>
<evidence type="ECO:0000313" key="1">
    <source>
        <dbReference type="EMBL" id="TKX22944.1"/>
    </source>
</evidence>
<name>A0A4U7B495_9PEZI</name>
<dbReference type="EMBL" id="PTQR01000060">
    <property type="protein sequence ID" value="TKX22944.1"/>
    <property type="molecule type" value="Genomic_DNA"/>
</dbReference>
<gene>
    <name evidence="1" type="ORF">C1H76_4980</name>
</gene>
<dbReference type="Proteomes" id="UP000308133">
    <property type="component" value="Unassembled WGS sequence"/>
</dbReference>
<comment type="caution">
    <text evidence="1">The sequence shown here is derived from an EMBL/GenBank/DDBJ whole genome shotgun (WGS) entry which is preliminary data.</text>
</comment>
<reference evidence="1 2" key="1">
    <citation type="submission" date="2018-02" db="EMBL/GenBank/DDBJ databases">
        <title>Draft genome sequences of Elsinoe sp., causing black scab on jojoba.</title>
        <authorList>
            <person name="Stodart B."/>
            <person name="Jeffress S."/>
            <person name="Ash G."/>
            <person name="Arun Chinnappa K."/>
        </authorList>
    </citation>
    <scope>NUCLEOTIDE SEQUENCE [LARGE SCALE GENOMIC DNA]</scope>
    <source>
        <strain evidence="1 2">Hillstone_2</strain>
    </source>
</reference>
<sequence length="171" mass="19310">MTDEEPKENGPGQASPSVEALRRRTLGNSRHSSWLDAELSRGQADNTGRYYDVDNNDYHDNGQDQVVAEQDGNLSDEELISKMFLQTPAAGPFPPITIYSTERRTLLSVRYRALITRLRRNARKSNIGKNSTVAQLRSKIRRTMESQDSLDLLCIRDDLAHVDAIYGPDMD</sequence>
<proteinExistence type="predicted"/>
<evidence type="ECO:0000313" key="2">
    <source>
        <dbReference type="Proteomes" id="UP000308133"/>
    </source>
</evidence>
<accession>A0A4U7B495</accession>
<organism evidence="1 2">
    <name type="scientific">Elsinoe australis</name>
    <dbReference type="NCBI Taxonomy" id="40998"/>
    <lineage>
        <taxon>Eukaryota</taxon>
        <taxon>Fungi</taxon>
        <taxon>Dikarya</taxon>
        <taxon>Ascomycota</taxon>
        <taxon>Pezizomycotina</taxon>
        <taxon>Dothideomycetes</taxon>
        <taxon>Dothideomycetidae</taxon>
        <taxon>Myriangiales</taxon>
        <taxon>Elsinoaceae</taxon>
        <taxon>Elsinoe</taxon>
    </lineage>
</organism>